<evidence type="ECO:0000259" key="1">
    <source>
        <dbReference type="Pfam" id="PF04717"/>
    </source>
</evidence>
<dbReference type="InterPro" id="IPR037026">
    <property type="entry name" value="Vgr_OB-fold_dom_sf"/>
</dbReference>
<dbReference type="RefSeq" id="WP_074611277.1">
    <property type="nucleotide sequence ID" value="NZ_FNGY01000009.1"/>
</dbReference>
<gene>
    <name evidence="2" type="ORF">SAMN05421820_10925</name>
</gene>
<dbReference type="Gene3D" id="2.40.50.230">
    <property type="entry name" value="Gp5 N-terminal domain"/>
    <property type="match status" value="1"/>
</dbReference>
<evidence type="ECO:0000313" key="3">
    <source>
        <dbReference type="Proteomes" id="UP000183200"/>
    </source>
</evidence>
<keyword evidence="3" id="KW-1185">Reference proteome</keyword>
<feature type="domain" description="Gp5/Type VI secretion system Vgr protein OB-fold" evidence="1">
    <location>
        <begin position="367"/>
        <end position="446"/>
    </location>
</feature>
<evidence type="ECO:0000313" key="2">
    <source>
        <dbReference type="EMBL" id="SDN70413.1"/>
    </source>
</evidence>
<dbReference type="Gene3D" id="3.55.50.10">
    <property type="entry name" value="Baseplate protein-like domains"/>
    <property type="match status" value="1"/>
</dbReference>
<name>A0A1H0DJY5_9SPHI</name>
<sequence length="607" mass="67292">MENKLITEINIEDKQISHFASFTLEQQFNTHHYFELKFNHDENGAPGMVTLEKSREFIGKSLSASFGYAIDKLQTFTGIVTKVELAQTHGYHGILVVSGYSPGILIDRGPDLGSYLGKNLNAIVTLATKDTPANDLKIVVNAARKSPIDYVIQYRESDFEFLNRLSAEYHEWFFYDGENLNFGKPDEQEEISLFYGRNLHTLQYAMEVAPIKNNRFAYNPRKNEMLQSESKGAADQGSDDLIHAVNASNTVYSKTFNQPSLIRVDSNSELKDHVENEEKASISNLLRISAAGDNPEVGIGKIAEITMSIREVLDFVTDSLGKFLITRVVHTIDGTGRYKNNFEGVVSTTERLPVKHYVKPSPDMQLADVQDNADPQGQGRIKVKFKWKCLTNDTTEWLRVVTPDAGSSDAVSKNRGFVFIPEKGDQVLVAFEEGNVARPIVIGSVYHQNNADSNPQVDNHLKSIFTKSGHHIEFNDQDGGTSLTVKDPSGNTILLDTKESSILITAPETITLRSKNIVMEASETITATAGTNITYHAKEGFFKQTAKTDIELRAENIREVATNAYESYAKNVSVSADVEFSATAGSTAVVKSPLTEIEGSQNKLQLP</sequence>
<proteinExistence type="predicted"/>
<dbReference type="Pfam" id="PF04717">
    <property type="entry name" value="Phage_base_V"/>
    <property type="match status" value="1"/>
</dbReference>
<dbReference type="SUPFAM" id="SSF69349">
    <property type="entry name" value="Phage fibre proteins"/>
    <property type="match status" value="1"/>
</dbReference>
<accession>A0A1H0DJY5</accession>
<dbReference type="Pfam" id="PF05954">
    <property type="entry name" value="Phage_GPD"/>
    <property type="match status" value="1"/>
</dbReference>
<dbReference type="SUPFAM" id="SSF69255">
    <property type="entry name" value="gp5 N-terminal domain-like"/>
    <property type="match status" value="1"/>
</dbReference>
<dbReference type="EMBL" id="FNGY01000009">
    <property type="protein sequence ID" value="SDN70413.1"/>
    <property type="molecule type" value="Genomic_DNA"/>
</dbReference>
<protein>
    <submittedName>
        <fullName evidence="2">Uncharacterized conserved protein, implicated in type VI secretion and phage assembly</fullName>
    </submittedName>
</protein>
<dbReference type="OrthoDB" id="727155at2"/>
<reference evidence="3" key="1">
    <citation type="submission" date="2016-10" db="EMBL/GenBank/DDBJ databases">
        <authorList>
            <person name="Varghese N."/>
            <person name="Submissions S."/>
        </authorList>
    </citation>
    <scope>NUCLEOTIDE SEQUENCE [LARGE SCALE GENOMIC DNA]</scope>
    <source>
        <strain evidence="3">DSM 19110</strain>
    </source>
</reference>
<dbReference type="InterPro" id="IPR006531">
    <property type="entry name" value="Gp5/Vgr_OB"/>
</dbReference>
<organism evidence="2 3">
    <name type="scientific">Pedobacter steynii</name>
    <dbReference type="NCBI Taxonomy" id="430522"/>
    <lineage>
        <taxon>Bacteria</taxon>
        <taxon>Pseudomonadati</taxon>
        <taxon>Bacteroidota</taxon>
        <taxon>Sphingobacteriia</taxon>
        <taxon>Sphingobacteriales</taxon>
        <taxon>Sphingobacteriaceae</taxon>
        <taxon>Pedobacter</taxon>
    </lineage>
</organism>
<dbReference type="AlphaFoldDB" id="A0A1H0DJY5"/>
<dbReference type="Proteomes" id="UP000183200">
    <property type="component" value="Unassembled WGS sequence"/>
</dbReference>
<dbReference type="SUPFAM" id="SSF69279">
    <property type="entry name" value="Phage tail proteins"/>
    <property type="match status" value="1"/>
</dbReference>